<name>A0A6A3HZV8_9STRA</name>
<dbReference type="Pfam" id="PF00078">
    <property type="entry name" value="RVT_1"/>
    <property type="match status" value="1"/>
</dbReference>
<dbReference type="SUPFAM" id="SSF56672">
    <property type="entry name" value="DNA/RNA polymerases"/>
    <property type="match status" value="1"/>
</dbReference>
<dbReference type="SUPFAM" id="SSF53098">
    <property type="entry name" value="Ribonuclease H-like"/>
    <property type="match status" value="1"/>
</dbReference>
<dbReference type="GO" id="GO:0003824">
    <property type="term" value="F:catalytic activity"/>
    <property type="evidence" value="ECO:0007669"/>
    <property type="project" value="UniProtKB-KW"/>
</dbReference>
<dbReference type="InterPro" id="IPR050951">
    <property type="entry name" value="Retrovirus_Pol_polyprotein"/>
</dbReference>
<evidence type="ECO:0008006" key="7">
    <source>
        <dbReference type="Google" id="ProtNLM"/>
    </source>
</evidence>
<dbReference type="Proteomes" id="UP000460718">
    <property type="component" value="Unassembled WGS sequence"/>
</dbReference>
<feature type="region of interest" description="Disordered" evidence="2">
    <location>
        <begin position="285"/>
        <end position="311"/>
    </location>
</feature>
<evidence type="ECO:0000259" key="4">
    <source>
        <dbReference type="PROSITE" id="PS50994"/>
    </source>
</evidence>
<gene>
    <name evidence="5" type="ORF">PF011_g24567</name>
</gene>
<dbReference type="Pfam" id="PF17919">
    <property type="entry name" value="RT_RNaseH_2"/>
    <property type="match status" value="1"/>
</dbReference>
<dbReference type="InterPro" id="IPR041588">
    <property type="entry name" value="Integrase_H2C2"/>
</dbReference>
<dbReference type="CDD" id="cd09274">
    <property type="entry name" value="RNase_HI_RT_Ty3"/>
    <property type="match status" value="1"/>
</dbReference>
<feature type="region of interest" description="Disordered" evidence="2">
    <location>
        <begin position="180"/>
        <end position="213"/>
    </location>
</feature>
<dbReference type="PROSITE" id="PS50878">
    <property type="entry name" value="RT_POL"/>
    <property type="match status" value="1"/>
</dbReference>
<dbReference type="InterPro" id="IPR000477">
    <property type="entry name" value="RT_dom"/>
</dbReference>
<feature type="domain" description="Reverse transcriptase" evidence="3">
    <location>
        <begin position="863"/>
        <end position="1043"/>
    </location>
</feature>
<evidence type="ECO:0000256" key="1">
    <source>
        <dbReference type="ARBA" id="ARBA00023268"/>
    </source>
</evidence>
<dbReference type="Gene3D" id="3.10.10.10">
    <property type="entry name" value="HIV Type 1 Reverse Transcriptase, subunit A, domain 1"/>
    <property type="match status" value="1"/>
</dbReference>
<feature type="region of interest" description="Disordered" evidence="2">
    <location>
        <begin position="1"/>
        <end position="135"/>
    </location>
</feature>
<dbReference type="FunFam" id="1.10.340.70:FF:000001">
    <property type="entry name" value="Retrovirus-related Pol polyprotein from transposon gypsy-like Protein"/>
    <property type="match status" value="1"/>
</dbReference>
<dbReference type="InterPro" id="IPR041577">
    <property type="entry name" value="RT_RNaseH_2"/>
</dbReference>
<dbReference type="InterPro" id="IPR001584">
    <property type="entry name" value="Integrase_cat-core"/>
</dbReference>
<evidence type="ECO:0000256" key="2">
    <source>
        <dbReference type="SAM" id="MobiDB-lite"/>
    </source>
</evidence>
<dbReference type="Pfam" id="PF17921">
    <property type="entry name" value="Integrase_H2C2"/>
    <property type="match status" value="1"/>
</dbReference>
<dbReference type="InterPro" id="IPR036397">
    <property type="entry name" value="RNaseH_sf"/>
</dbReference>
<dbReference type="Gene3D" id="1.10.340.70">
    <property type="match status" value="1"/>
</dbReference>
<feature type="compositionally biased region" description="Basic and acidic residues" evidence="2">
    <location>
        <begin position="38"/>
        <end position="55"/>
    </location>
</feature>
<evidence type="ECO:0000313" key="6">
    <source>
        <dbReference type="Proteomes" id="UP000460718"/>
    </source>
</evidence>
<dbReference type="Gene3D" id="3.30.70.270">
    <property type="match status" value="2"/>
</dbReference>
<sequence>MAGGSGGRGRRVHFGTGDGEGHAERREGGGVLLESGDGAERRVTVASRIDGEHGDGGASTQRRVRFADKVDDGNMELATATTADASEEKDTAETEAADGTTTSTGVGAARMGDGEETNEWSTGKGDADSNDGPSRRVVIDYGAVTTVDGDKVCGGPSAVELRRKVEAQLAAYVDAIEHPTQATPTVKGEADEDRLDDSGRASNAPDADNSSPTSAVFEALTAELQARVEELGRVLRVEAQRRASEETKQREADQLVHKRLKRLEHAKTRRKRRAERERLAAELAKSGTATVVQSTREHAPSVEAVQREKGVTTEANVAMPEPNEAFQSALDWSARAAQALQEVRARQLELKDGFATLAVAESRRQEALAAGNVVGEDKMREGVAQQLVLAAAGLDAIGEKSWTAVDDTPLQRSRTRRRFEKRVRKAKAKEKCELQAALAELPQPALAYKAAEEVYRRYGAEAGRVLSREEAEAIGFTLPNATKVLRQRSKRQQDDTRKYVYHSGSVYAGARVESSDDQGRLRRIAQLRAVQAPIVDSLPTAVMRVHGERRRIKLDTGAQYSVAGEEWQQYGEKQHVLPPVDYVEGFTGAVSRVLGEWRFKFRTQYEQTMEVDALIVEGATDEFLLCESWMMKKGVKIDFVSCEMKWYEDDTKKIVPFQCSGSDEKPGRAVKARLARAARVQSWTCRNVELSVAAPEGTVGMFMPARRVEPHLFVAPTLSTVYWGKVVVPVMNIEGRAVKLPKKEALGTWIPTASDVEILEMTGELGQDRVRSWLRDLCQNKAPLSNESELALGDMDEHDKELLLQLLRNYPALLEPRSGCPPMTTLGVTHEIRTGLEAPVKVRPRRHSHSEQSVVDEQVEKMLNDGVIEEGNGAWGFPVVLGKKKDGSVRFCIDYRLLNAITKRDVYPLPRIDDTLDHLHGASRFTSLDLHAGYWQVPVAEKDRDKTGFITRRGLFRFVRMPFGLANAPGTFQRMMDAVLRGLTWQSCLVYLDDVIIFSKGDVAQHVVHLAAVLERLAKAGLSLKASKCAFAATRLNYLGHELDADGVKPMASLVDSVARFPTPTGTTAVKRFVHMAGYYRRFVSDFASKAAPLTRLLRKGVVWRWAEPQQEAFQQLKKELTQTPLLACPNFSKPFKLVTDASKVGLGAALTQDQGQGEQPIAYASKVNSETVANYTIAELECAAVVWAVKLFRPYLYGRRFELVTDHAALKWLMTSKEAGTSNVVADALSRAPVGAVVGAAERPAGEQGATSSVGQLADEVIGTEQAKDRMVKNLRQKGKYRDRVIVVEDEIVYIVQSDVSKKVVLPAALWAVALREGHDSIYSCHLRTPQTYERVARSYWWPDMRAYVRRWVQSCRDCGSRKTKPKEVIPPLRSQGVGSAGDRWALNVAGPLPVTADGNRYVVAAMDYATRYAVVAAVPHHTAQDIAMFIANKLVFVYGPMREVVMDGAPELNSKVLDALVKALQAKQLTPVPYRPALLGLVERFHRCWKDMVAMYVTESQDDWDQWLYCAAYAYIGAKHSGTGYSPNELMMGRKLRVPSELLRSNSVTQTGAFTDYHRKLVANMARATEAAHAALAKDQLRRERYYNRRVRQDAHFETGDSCECRRRLGVDEG</sequence>
<dbReference type="InterPro" id="IPR043502">
    <property type="entry name" value="DNA/RNA_pol_sf"/>
</dbReference>
<organism evidence="5 6">
    <name type="scientific">Phytophthora fragariae</name>
    <dbReference type="NCBI Taxonomy" id="53985"/>
    <lineage>
        <taxon>Eukaryota</taxon>
        <taxon>Sar</taxon>
        <taxon>Stramenopiles</taxon>
        <taxon>Oomycota</taxon>
        <taxon>Peronosporomycetes</taxon>
        <taxon>Peronosporales</taxon>
        <taxon>Peronosporaceae</taxon>
        <taxon>Phytophthora</taxon>
    </lineage>
</organism>
<dbReference type="Gene3D" id="3.30.420.10">
    <property type="entry name" value="Ribonuclease H-like superfamily/Ribonuclease H"/>
    <property type="match status" value="1"/>
</dbReference>
<dbReference type="CDD" id="cd01647">
    <property type="entry name" value="RT_LTR"/>
    <property type="match status" value="1"/>
</dbReference>
<feature type="compositionally biased region" description="Basic and acidic residues" evidence="2">
    <location>
        <begin position="295"/>
        <end position="311"/>
    </location>
</feature>
<dbReference type="PANTHER" id="PTHR37984">
    <property type="entry name" value="PROTEIN CBG26694"/>
    <property type="match status" value="1"/>
</dbReference>
<feature type="compositionally biased region" description="Basic and acidic residues" evidence="2">
    <location>
        <begin position="19"/>
        <end position="28"/>
    </location>
</feature>
<feature type="domain" description="Integrase catalytic" evidence="4">
    <location>
        <begin position="1363"/>
        <end position="1537"/>
    </location>
</feature>
<dbReference type="GO" id="GO:0003676">
    <property type="term" value="F:nucleic acid binding"/>
    <property type="evidence" value="ECO:0007669"/>
    <property type="project" value="InterPro"/>
</dbReference>
<dbReference type="InterPro" id="IPR043128">
    <property type="entry name" value="Rev_trsase/Diguanyl_cyclase"/>
</dbReference>
<dbReference type="PANTHER" id="PTHR37984:SF5">
    <property type="entry name" value="PROTEIN NYNRIN-LIKE"/>
    <property type="match status" value="1"/>
</dbReference>
<dbReference type="InterPro" id="IPR012337">
    <property type="entry name" value="RNaseH-like_sf"/>
</dbReference>
<dbReference type="PROSITE" id="PS50994">
    <property type="entry name" value="INTEGRASE"/>
    <property type="match status" value="1"/>
</dbReference>
<dbReference type="GO" id="GO:0015074">
    <property type="term" value="P:DNA integration"/>
    <property type="evidence" value="ECO:0007669"/>
    <property type="project" value="InterPro"/>
</dbReference>
<dbReference type="EMBL" id="QXFW01002812">
    <property type="protein sequence ID" value="KAE8975211.1"/>
    <property type="molecule type" value="Genomic_DNA"/>
</dbReference>
<proteinExistence type="predicted"/>
<accession>A0A6A3HZV8</accession>
<comment type="caution">
    <text evidence="5">The sequence shown here is derived from an EMBL/GenBank/DDBJ whole genome shotgun (WGS) entry which is preliminary data.</text>
</comment>
<reference evidence="5 6" key="1">
    <citation type="submission" date="2018-09" db="EMBL/GenBank/DDBJ databases">
        <title>Genomic investigation of the strawberry pathogen Phytophthora fragariae indicates pathogenicity is determined by transcriptional variation in three key races.</title>
        <authorList>
            <person name="Adams T.M."/>
            <person name="Armitage A.D."/>
            <person name="Sobczyk M.K."/>
            <person name="Bates H.J."/>
            <person name="Dunwell J.M."/>
            <person name="Nellist C.F."/>
            <person name="Harrison R.J."/>
        </authorList>
    </citation>
    <scope>NUCLEOTIDE SEQUENCE [LARGE SCALE GENOMIC DNA]</scope>
    <source>
        <strain evidence="5 6">SCRP245</strain>
    </source>
</reference>
<protein>
    <recommendedName>
        <fullName evidence="7">Reverse transcriptase</fullName>
    </recommendedName>
</protein>
<evidence type="ECO:0000313" key="5">
    <source>
        <dbReference type="EMBL" id="KAE8975211.1"/>
    </source>
</evidence>
<dbReference type="FunFam" id="3.30.70.270:FF:000020">
    <property type="entry name" value="Transposon Tf2-6 polyprotein-like Protein"/>
    <property type="match status" value="1"/>
</dbReference>
<evidence type="ECO:0000259" key="3">
    <source>
        <dbReference type="PROSITE" id="PS50878"/>
    </source>
</evidence>
<keyword evidence="1" id="KW-0511">Multifunctional enzyme</keyword>